<proteinExistence type="inferred from homology"/>
<feature type="transmembrane region" description="Helical" evidence="8">
    <location>
        <begin position="251"/>
        <end position="272"/>
    </location>
</feature>
<evidence type="ECO:0000256" key="7">
    <source>
        <dbReference type="ARBA" id="ARBA00023136"/>
    </source>
</evidence>
<name>A0A8K0K5I5_LADFU</name>
<keyword evidence="9" id="KW-0732">Signal</keyword>
<evidence type="ECO:0000256" key="3">
    <source>
        <dbReference type="ARBA" id="ARBA00022679"/>
    </source>
</evidence>
<dbReference type="AlphaFoldDB" id="A0A8K0K5I5"/>
<evidence type="ECO:0000256" key="5">
    <source>
        <dbReference type="ARBA" id="ARBA00022824"/>
    </source>
</evidence>
<reference evidence="10" key="1">
    <citation type="submission" date="2013-04" db="EMBL/GenBank/DDBJ databases">
        <authorList>
            <person name="Qu J."/>
            <person name="Murali S.C."/>
            <person name="Bandaranaike D."/>
            <person name="Bellair M."/>
            <person name="Blankenburg K."/>
            <person name="Chao H."/>
            <person name="Dinh H."/>
            <person name="Doddapaneni H."/>
            <person name="Downs B."/>
            <person name="Dugan-Rocha S."/>
            <person name="Elkadiri S."/>
            <person name="Gnanaolivu R.D."/>
            <person name="Hernandez B."/>
            <person name="Javaid M."/>
            <person name="Jayaseelan J.C."/>
            <person name="Lee S."/>
            <person name="Li M."/>
            <person name="Ming W."/>
            <person name="Munidasa M."/>
            <person name="Muniz J."/>
            <person name="Nguyen L."/>
            <person name="Ongeri F."/>
            <person name="Osuji N."/>
            <person name="Pu L.-L."/>
            <person name="Puazo M."/>
            <person name="Qu C."/>
            <person name="Quiroz J."/>
            <person name="Raj R."/>
            <person name="Weissenberger G."/>
            <person name="Xin Y."/>
            <person name="Zou X."/>
            <person name="Han Y."/>
            <person name="Richards S."/>
            <person name="Worley K."/>
            <person name="Muzny D."/>
            <person name="Gibbs R."/>
        </authorList>
    </citation>
    <scope>NUCLEOTIDE SEQUENCE</scope>
    <source>
        <strain evidence="10">Sampled in the wild</strain>
    </source>
</reference>
<evidence type="ECO:0000256" key="1">
    <source>
        <dbReference type="ARBA" id="ARBA00004477"/>
    </source>
</evidence>
<dbReference type="EMBL" id="KZ308347">
    <property type="protein sequence ID" value="KAG8227894.1"/>
    <property type="molecule type" value="Genomic_DNA"/>
</dbReference>
<dbReference type="Proteomes" id="UP000792457">
    <property type="component" value="Unassembled WGS sequence"/>
</dbReference>
<dbReference type="PANTHER" id="PTHR22760">
    <property type="entry name" value="GLYCOSYLTRANSFERASE"/>
    <property type="match status" value="1"/>
</dbReference>
<dbReference type="GO" id="GO:0005789">
    <property type="term" value="C:endoplasmic reticulum membrane"/>
    <property type="evidence" value="ECO:0007669"/>
    <property type="project" value="UniProtKB-SubCell"/>
</dbReference>
<comment type="similarity">
    <text evidence="8">Belongs to the glycosyltransferase 22 family.</text>
</comment>
<feature type="transmembrane region" description="Helical" evidence="8">
    <location>
        <begin position="284"/>
        <end position="302"/>
    </location>
</feature>
<feature type="signal peptide" evidence="9">
    <location>
        <begin position="1"/>
        <end position="23"/>
    </location>
</feature>
<dbReference type="GO" id="GO:0000026">
    <property type="term" value="F:alpha-1,2-mannosyltransferase activity"/>
    <property type="evidence" value="ECO:0007669"/>
    <property type="project" value="TreeGrafter"/>
</dbReference>
<keyword evidence="3" id="KW-0808">Transferase</keyword>
<evidence type="ECO:0000256" key="8">
    <source>
        <dbReference type="RuleBase" id="RU363075"/>
    </source>
</evidence>
<gene>
    <name evidence="10" type="ORF">J437_LFUL008208</name>
</gene>
<dbReference type="Pfam" id="PF03901">
    <property type="entry name" value="Glyco_transf_22"/>
    <property type="match status" value="1"/>
</dbReference>
<evidence type="ECO:0000256" key="4">
    <source>
        <dbReference type="ARBA" id="ARBA00022692"/>
    </source>
</evidence>
<evidence type="ECO:0000256" key="6">
    <source>
        <dbReference type="ARBA" id="ARBA00022989"/>
    </source>
</evidence>
<dbReference type="InterPro" id="IPR005599">
    <property type="entry name" value="GPI_mannosylTrfase"/>
</dbReference>
<evidence type="ECO:0000256" key="9">
    <source>
        <dbReference type="SAM" id="SignalP"/>
    </source>
</evidence>
<dbReference type="PANTHER" id="PTHR22760:SF4">
    <property type="entry name" value="GPI MANNOSYLTRANSFERASE 3"/>
    <property type="match status" value="1"/>
</dbReference>
<keyword evidence="2 8" id="KW-0328">Glycosyltransferase</keyword>
<keyword evidence="11" id="KW-1185">Reference proteome</keyword>
<protein>
    <recommendedName>
        <fullName evidence="8">Mannosyltransferase</fullName>
        <ecNumber evidence="8">2.4.1.-</ecNumber>
    </recommendedName>
</protein>
<organism evidence="10 11">
    <name type="scientific">Ladona fulva</name>
    <name type="common">Scarce chaser dragonfly</name>
    <name type="synonym">Libellula fulva</name>
    <dbReference type="NCBI Taxonomy" id="123851"/>
    <lineage>
        <taxon>Eukaryota</taxon>
        <taxon>Metazoa</taxon>
        <taxon>Ecdysozoa</taxon>
        <taxon>Arthropoda</taxon>
        <taxon>Hexapoda</taxon>
        <taxon>Insecta</taxon>
        <taxon>Pterygota</taxon>
        <taxon>Palaeoptera</taxon>
        <taxon>Odonata</taxon>
        <taxon>Epiprocta</taxon>
        <taxon>Anisoptera</taxon>
        <taxon>Libelluloidea</taxon>
        <taxon>Libellulidae</taxon>
        <taxon>Ladona</taxon>
    </lineage>
</organism>
<reference evidence="10" key="2">
    <citation type="submission" date="2017-10" db="EMBL/GenBank/DDBJ databases">
        <title>Ladona fulva Genome sequencing and assembly.</title>
        <authorList>
            <person name="Murali S."/>
            <person name="Richards S."/>
            <person name="Bandaranaike D."/>
            <person name="Bellair M."/>
            <person name="Blankenburg K."/>
            <person name="Chao H."/>
            <person name="Dinh H."/>
            <person name="Doddapaneni H."/>
            <person name="Dugan-Rocha S."/>
            <person name="Elkadiri S."/>
            <person name="Gnanaolivu R."/>
            <person name="Hernandez B."/>
            <person name="Skinner E."/>
            <person name="Javaid M."/>
            <person name="Lee S."/>
            <person name="Li M."/>
            <person name="Ming W."/>
            <person name="Munidasa M."/>
            <person name="Muniz J."/>
            <person name="Nguyen L."/>
            <person name="Hughes D."/>
            <person name="Osuji N."/>
            <person name="Pu L.-L."/>
            <person name="Puazo M."/>
            <person name="Qu C."/>
            <person name="Quiroz J."/>
            <person name="Raj R."/>
            <person name="Weissenberger G."/>
            <person name="Xin Y."/>
            <person name="Zou X."/>
            <person name="Han Y."/>
            <person name="Worley K."/>
            <person name="Muzny D."/>
            <person name="Gibbs R."/>
        </authorList>
    </citation>
    <scope>NUCLEOTIDE SEQUENCE</scope>
    <source>
        <strain evidence="10">Sampled in the wild</strain>
    </source>
</reference>
<keyword evidence="5 8" id="KW-0256">Endoplasmic reticulum</keyword>
<feature type="chain" id="PRO_5035478401" description="Mannosyltransferase" evidence="9">
    <location>
        <begin position="24"/>
        <end position="495"/>
    </location>
</feature>
<dbReference type="EC" id="2.4.1.-" evidence="8"/>
<feature type="transmembrane region" description="Helical" evidence="8">
    <location>
        <begin position="203"/>
        <end position="223"/>
    </location>
</feature>
<comment type="subcellular location">
    <subcellularLocation>
        <location evidence="1 8">Endoplasmic reticulum membrane</location>
        <topology evidence="1 8">Multi-pass membrane protein</topology>
    </subcellularLocation>
</comment>
<evidence type="ECO:0000256" key="2">
    <source>
        <dbReference type="ARBA" id="ARBA00022676"/>
    </source>
</evidence>
<dbReference type="GO" id="GO:0006506">
    <property type="term" value="P:GPI anchor biosynthetic process"/>
    <property type="evidence" value="ECO:0007669"/>
    <property type="project" value="TreeGrafter"/>
</dbReference>
<evidence type="ECO:0000313" key="11">
    <source>
        <dbReference type="Proteomes" id="UP000792457"/>
    </source>
</evidence>
<sequence>MGKGKMFLLFLCLKLLSVFVVRSAFVPDEYWQSLEVAHHLAFGYGHLTWDWSEGLRSYIYPSIIAGFFKVAEFLHLDSRDVLILIPRILQALLSAIGDYCFWLWVREQTGTKGNWAAIVISTSWFWFYCSSRTLINTVETVLTIFALYHYPWSGKEAVDGKTRFLWPVGIACIMRPTTFIIWLPFCMYHLARVNSKISVILKSYLPISILCILACVSIDSYFYGKLIFTPWNFVKFNVFHGVGAFYGTQPWYFYLFCGLPVVLGIYIVPFLYGAWVVKKNKGPAIESVLLFDIAWTIFFFSLMSHKEFRFLLPLVPMALYICCRRMSQWSRQPSSKVLWLIGLTVTIANAVPALYFGLYHQRGTLDVMEFVAQEASKNQTHTNVLFLMPCHSTPYYSHLHVNIPMRFLHCEPDFSAKPGYLDEADLFYLGPLTWLNKQYPPNSVFPSHIVMYDVLLPHLQGFLNANGYSLAAKFFHAHRFEGKVGGNVLVHSRTT</sequence>
<keyword evidence="7 8" id="KW-0472">Membrane</keyword>
<feature type="transmembrane region" description="Helical" evidence="8">
    <location>
        <begin position="134"/>
        <end position="152"/>
    </location>
</feature>
<dbReference type="OrthoDB" id="416834at2759"/>
<feature type="transmembrane region" description="Helical" evidence="8">
    <location>
        <begin position="88"/>
        <end position="105"/>
    </location>
</feature>
<accession>A0A8K0K5I5</accession>
<feature type="transmembrane region" description="Helical" evidence="8">
    <location>
        <begin position="337"/>
        <end position="358"/>
    </location>
</feature>
<evidence type="ECO:0000313" key="10">
    <source>
        <dbReference type="EMBL" id="KAG8227894.1"/>
    </source>
</evidence>
<feature type="transmembrane region" description="Helical" evidence="8">
    <location>
        <begin position="164"/>
        <end position="191"/>
    </location>
</feature>
<keyword evidence="6 8" id="KW-1133">Transmembrane helix</keyword>
<comment type="caution">
    <text evidence="10">The sequence shown here is derived from an EMBL/GenBank/DDBJ whole genome shotgun (WGS) entry which is preliminary data.</text>
</comment>
<keyword evidence="4 8" id="KW-0812">Transmembrane</keyword>